<dbReference type="InterPro" id="IPR006016">
    <property type="entry name" value="UspA"/>
</dbReference>
<dbReference type="Proteomes" id="UP000184452">
    <property type="component" value="Unassembled WGS sequence"/>
</dbReference>
<evidence type="ECO:0000256" key="2">
    <source>
        <dbReference type="SAM" id="MobiDB-lite"/>
    </source>
</evidence>
<dbReference type="PANTHER" id="PTHR31964:SF113">
    <property type="entry name" value="USPA DOMAIN-CONTAINING PROTEIN"/>
    <property type="match status" value="1"/>
</dbReference>
<dbReference type="EMBL" id="FQZK01000018">
    <property type="protein sequence ID" value="SHK35068.1"/>
    <property type="molecule type" value="Genomic_DNA"/>
</dbReference>
<protein>
    <submittedName>
        <fullName evidence="4">Nucleotide-binding universal stress protein, UspA family</fullName>
    </submittedName>
</protein>
<comment type="similarity">
    <text evidence="1">Belongs to the universal stress protein A family.</text>
</comment>
<evidence type="ECO:0000313" key="4">
    <source>
        <dbReference type="EMBL" id="SHK35068.1"/>
    </source>
</evidence>
<evidence type="ECO:0000256" key="1">
    <source>
        <dbReference type="ARBA" id="ARBA00008791"/>
    </source>
</evidence>
<dbReference type="RefSeq" id="WP_073381767.1">
    <property type="nucleotide sequence ID" value="NZ_FQZK01000018.1"/>
</dbReference>
<feature type="domain" description="UspA" evidence="3">
    <location>
        <begin position="144"/>
        <end position="272"/>
    </location>
</feature>
<accession>A0A1M6RRT4</accession>
<gene>
    <name evidence="4" type="ORF">SAMN05421803_11841</name>
</gene>
<dbReference type="STRING" id="758803.SAMN05421803_11841"/>
<dbReference type="OrthoDB" id="3424785at2"/>
<dbReference type="InterPro" id="IPR014729">
    <property type="entry name" value="Rossmann-like_a/b/a_fold"/>
</dbReference>
<evidence type="ECO:0000259" key="3">
    <source>
        <dbReference type="Pfam" id="PF00582"/>
    </source>
</evidence>
<feature type="domain" description="UspA" evidence="3">
    <location>
        <begin position="10"/>
        <end position="134"/>
    </location>
</feature>
<keyword evidence="5" id="KW-1185">Reference proteome</keyword>
<dbReference type="InterPro" id="IPR006015">
    <property type="entry name" value="Universal_stress_UspA"/>
</dbReference>
<dbReference type="CDD" id="cd00293">
    <property type="entry name" value="USP-like"/>
    <property type="match status" value="1"/>
</dbReference>
<dbReference type="SUPFAM" id="SSF52402">
    <property type="entry name" value="Adenine nucleotide alpha hydrolases-like"/>
    <property type="match status" value="2"/>
</dbReference>
<dbReference type="Pfam" id="PF00582">
    <property type="entry name" value="Usp"/>
    <property type="match status" value="2"/>
</dbReference>
<dbReference type="Gene3D" id="3.40.50.620">
    <property type="entry name" value="HUPs"/>
    <property type="match status" value="2"/>
</dbReference>
<dbReference type="PRINTS" id="PR01438">
    <property type="entry name" value="UNVRSLSTRESS"/>
</dbReference>
<dbReference type="AlphaFoldDB" id="A0A1M6RRT4"/>
<organism evidence="4 5">
    <name type="scientific">Nocardiopsis flavescens</name>
    <dbReference type="NCBI Taxonomy" id="758803"/>
    <lineage>
        <taxon>Bacteria</taxon>
        <taxon>Bacillati</taxon>
        <taxon>Actinomycetota</taxon>
        <taxon>Actinomycetes</taxon>
        <taxon>Streptosporangiales</taxon>
        <taxon>Nocardiopsidaceae</taxon>
        <taxon>Nocardiopsis</taxon>
    </lineage>
</organism>
<proteinExistence type="inferred from homology"/>
<feature type="region of interest" description="Disordered" evidence="2">
    <location>
        <begin position="272"/>
        <end position="297"/>
    </location>
</feature>
<dbReference type="PANTHER" id="PTHR31964">
    <property type="entry name" value="ADENINE NUCLEOTIDE ALPHA HYDROLASES-LIKE SUPERFAMILY PROTEIN"/>
    <property type="match status" value="1"/>
</dbReference>
<reference evidence="4 5" key="1">
    <citation type="submission" date="2016-11" db="EMBL/GenBank/DDBJ databases">
        <authorList>
            <person name="Jaros S."/>
            <person name="Januszkiewicz K."/>
            <person name="Wedrychowicz H."/>
        </authorList>
    </citation>
    <scope>NUCLEOTIDE SEQUENCE [LARGE SCALE GENOMIC DNA]</scope>
    <source>
        <strain evidence="4 5">CGMCC 4.5723</strain>
    </source>
</reference>
<sequence length="297" mass="29588">MNEREIPPAVVAGVDGSSGARAALVWAVEAAARRRVPLRIVHGTGPAAGDGDRLRAAHGLLTESAGYARRARPDIEVVTVLAAEHAPAVLLGEARAGDVIAVGSRGLGPVRALLLGSAAVRASAHAPCPAVVVPDTGPRGYRGRVVVGVDGSPPSRRALRFALREALATGASVTVVHARGAGAPAAGTASGRGPGDLVAGELAEAVDGRTAHLDVEAVRVEGDPVQALLEAGADADMIVVGSRGRGGVHGLVLGSVGQGVLNRAGVPVAVLPPRAGETGAGPAGPGNRARRSPDRWP</sequence>
<evidence type="ECO:0000313" key="5">
    <source>
        <dbReference type="Proteomes" id="UP000184452"/>
    </source>
</evidence>
<name>A0A1M6RRT4_9ACTN</name>